<evidence type="ECO:0000256" key="1">
    <source>
        <dbReference type="SAM" id="Phobius"/>
    </source>
</evidence>
<feature type="domain" description="Bacterial shufflon protein N-terminal" evidence="2">
    <location>
        <begin position="45"/>
        <end position="252"/>
    </location>
</feature>
<keyword evidence="1" id="KW-0472">Membrane</keyword>
<proteinExistence type="predicted"/>
<sequence length="521" mass="53920">MKRSLKRQRGAITFVETLGVMIVASLLMPSIWGWMTDDADSKLNRATADHDKQVVLAAAQYIKDNYAIVIASATATTPATITIPMLQSQYPQMFATGFSVKNPYGQTVTAQAYQPTAGTLDTIIVTSGGQAISEGNMRKIAQLIGGAGGYISSTNPSVANGSYGAWGPKTIPNTPGGGHMVYSLMFQNGSLVSDYLYRKAVPGHPELTSMQTDLGMTDTSGTPHNVTGANLISSQSLQALSNGSLGAPSVSLANGKVISFNQVPEGGVLGLVGANGQPIYLESLNGTFRLVNGPWNAQLFSVDQSGNVDASGNLTANGQITTNSNVYLAQNGTSVLGGGQLQVNANGPLYLNPWSGGQTIIGGGGGSGQLVVAGRLFANEYIQPNGWAAQGGGCSPNGLYATSGNGPLFCQNNVWTALGGGGSAVAYCKANSCGITLPSAGTWDIFGIAYAHQYAWWGATFTINGAVVDTNNSWGDSEGTGYGVMSGSYRIAVGGPTYIPASTSWNGTWGDFTINLHATKE</sequence>
<evidence type="ECO:0000313" key="3">
    <source>
        <dbReference type="EMBL" id="POZ80179.1"/>
    </source>
</evidence>
<name>A0A2S5DM59_9BURK</name>
<protein>
    <submittedName>
        <fullName evidence="3">Shufflon system plasmid conjugative transfer pilus tip adhesin PilV</fullName>
    </submittedName>
</protein>
<organism evidence="3 4">
    <name type="scientific">Burkholderia contaminans</name>
    <dbReference type="NCBI Taxonomy" id="488447"/>
    <lineage>
        <taxon>Bacteria</taxon>
        <taxon>Pseudomonadati</taxon>
        <taxon>Pseudomonadota</taxon>
        <taxon>Betaproteobacteria</taxon>
        <taxon>Burkholderiales</taxon>
        <taxon>Burkholderiaceae</taxon>
        <taxon>Burkholderia</taxon>
        <taxon>Burkholderia cepacia complex</taxon>
    </lineage>
</organism>
<gene>
    <name evidence="3" type="ORF">C3743_40075</name>
</gene>
<reference evidence="3 4" key="1">
    <citation type="submission" date="2018-01" db="EMBL/GenBank/DDBJ databases">
        <title>Successful Treatment of Persistent Burkholderia cepacia Bacteremia with Ceftazidime-Avibactam.</title>
        <authorList>
            <person name="Tamma P."/>
            <person name="Fan Y."/>
            <person name="Bergman Y."/>
            <person name="Sick-Samuels A."/>
            <person name="Hsu A."/>
            <person name="Timp W."/>
            <person name="Simner P."/>
        </authorList>
    </citation>
    <scope>NUCLEOTIDE SEQUENCE [LARGE SCALE GENOMIC DNA]</scope>
    <source>
        <strain evidence="3 4">170816</strain>
    </source>
</reference>
<dbReference type="Pfam" id="PF04917">
    <property type="entry name" value="Shufflon_N"/>
    <property type="match status" value="1"/>
</dbReference>
<comment type="caution">
    <text evidence="3">The sequence shown here is derived from an EMBL/GenBank/DDBJ whole genome shotgun (WGS) entry which is preliminary data.</text>
</comment>
<dbReference type="Proteomes" id="UP000238655">
    <property type="component" value="Unassembled WGS sequence"/>
</dbReference>
<keyword evidence="1" id="KW-1133">Transmembrane helix</keyword>
<dbReference type="InterPro" id="IPR007001">
    <property type="entry name" value="Shufflon_N"/>
</dbReference>
<keyword evidence="1" id="KW-0812">Transmembrane</keyword>
<dbReference type="EMBL" id="PQVP01000006">
    <property type="protein sequence ID" value="POZ80179.1"/>
    <property type="molecule type" value="Genomic_DNA"/>
</dbReference>
<evidence type="ECO:0000259" key="2">
    <source>
        <dbReference type="Pfam" id="PF04917"/>
    </source>
</evidence>
<evidence type="ECO:0000313" key="4">
    <source>
        <dbReference type="Proteomes" id="UP000238655"/>
    </source>
</evidence>
<dbReference type="RefSeq" id="WP_105750006.1">
    <property type="nucleotide sequence ID" value="NZ_PQVP01000006.1"/>
</dbReference>
<feature type="transmembrane region" description="Helical" evidence="1">
    <location>
        <begin position="12"/>
        <end position="35"/>
    </location>
</feature>
<dbReference type="AlphaFoldDB" id="A0A2S5DM59"/>
<accession>A0A2S5DM59</accession>